<dbReference type="RefSeq" id="WP_027098061.1">
    <property type="nucleotide sequence ID" value="NZ_CABHIH010000003.1"/>
</dbReference>
<evidence type="ECO:0000313" key="2">
    <source>
        <dbReference type="EMBL" id="OBY10078.1"/>
    </source>
</evidence>
<name>A0A174IBX0_9CLOT</name>
<comment type="caution">
    <text evidence="3">The sequence shown here is derived from an EMBL/GenBank/DDBJ whole genome shotgun (WGS) entry which is preliminary data.</text>
</comment>
<feature type="domain" description="DUF1659" evidence="1">
    <location>
        <begin position="2"/>
        <end position="72"/>
    </location>
</feature>
<keyword evidence="4" id="KW-1185">Reference proteome</keyword>
<accession>A0A174IBX0</accession>
<evidence type="ECO:0000313" key="3">
    <source>
        <dbReference type="EMBL" id="OBY11879.1"/>
    </source>
</evidence>
<protein>
    <recommendedName>
        <fullName evidence="1">DUF1659 domain-containing protein</fullName>
    </recommendedName>
</protein>
<dbReference type="Pfam" id="PF07872">
    <property type="entry name" value="DUF1659"/>
    <property type="match status" value="1"/>
</dbReference>
<evidence type="ECO:0000313" key="4">
    <source>
        <dbReference type="Proteomes" id="UP000092714"/>
    </source>
</evidence>
<dbReference type="eggNOG" id="ENOG5032J5E">
    <property type="taxonomic scope" value="Bacteria"/>
</dbReference>
<dbReference type="GeneID" id="42775889"/>
<organism evidence="3 4">
    <name type="scientific">Clostridium paraputrificum</name>
    <dbReference type="NCBI Taxonomy" id="29363"/>
    <lineage>
        <taxon>Bacteria</taxon>
        <taxon>Bacillati</taxon>
        <taxon>Bacillota</taxon>
        <taxon>Clostridia</taxon>
        <taxon>Eubacteriales</taxon>
        <taxon>Clostridiaceae</taxon>
        <taxon>Clostridium</taxon>
    </lineage>
</organism>
<dbReference type="InterPro" id="IPR012454">
    <property type="entry name" value="DUF1659"/>
</dbReference>
<dbReference type="AlphaFoldDB" id="A0A174IBX0"/>
<dbReference type="EMBL" id="MAPZ01000025">
    <property type="protein sequence ID" value="OBY10078.1"/>
    <property type="molecule type" value="Genomic_DNA"/>
</dbReference>
<gene>
    <name evidence="3" type="ORF">CP373A1_02850</name>
    <name evidence="2" type="ORF">CP373A1_13330</name>
</gene>
<dbReference type="EMBL" id="MAPZ01000010">
    <property type="protein sequence ID" value="OBY11879.1"/>
    <property type="molecule type" value="Genomic_DNA"/>
</dbReference>
<dbReference type="OrthoDB" id="1936913at2"/>
<dbReference type="Proteomes" id="UP000092714">
    <property type="component" value="Unassembled WGS sequence"/>
</dbReference>
<proteinExistence type="predicted"/>
<evidence type="ECO:0000259" key="1">
    <source>
        <dbReference type="Pfam" id="PF07872"/>
    </source>
</evidence>
<reference evidence="3 4" key="1">
    <citation type="submission" date="2016-06" db="EMBL/GenBank/DDBJ databases">
        <authorList>
            <person name="Kjaerup R.B."/>
            <person name="Dalgaard T.S."/>
            <person name="Juul-Madsen H.R."/>
        </authorList>
    </citation>
    <scope>NUCLEOTIDE SEQUENCE [LARGE SCALE GENOMIC DNA]</scope>
    <source>
        <strain evidence="3 4">373-A1</strain>
    </source>
</reference>
<sequence>MAITKVLASSALVIEVENGSDKNGAPTYRKKSFAGVKGNAAVENVYAVADAVKAVMKNPTRNYYLNDSNLLDNDQE</sequence>